<evidence type="ECO:0000313" key="1">
    <source>
        <dbReference type="EMBL" id="JAE06683.1"/>
    </source>
</evidence>
<reference evidence="1" key="2">
    <citation type="journal article" date="2015" name="Data Brief">
        <title>Shoot transcriptome of the giant reed, Arundo donax.</title>
        <authorList>
            <person name="Barrero R.A."/>
            <person name="Guerrero F.D."/>
            <person name="Moolhuijzen P."/>
            <person name="Goolsby J.A."/>
            <person name="Tidwell J."/>
            <person name="Bellgard S.E."/>
            <person name="Bellgard M.I."/>
        </authorList>
    </citation>
    <scope>NUCLEOTIDE SEQUENCE</scope>
    <source>
        <tissue evidence="1">Shoot tissue taken approximately 20 cm above the soil surface</tissue>
    </source>
</reference>
<dbReference type="AlphaFoldDB" id="A0A0A9FEK8"/>
<sequence length="33" mass="3730">MCGCIGAGLRKMTWKQGQNYDPIQMKGAEEKTR</sequence>
<name>A0A0A9FEK8_ARUDO</name>
<organism evidence="1">
    <name type="scientific">Arundo donax</name>
    <name type="common">Giant reed</name>
    <name type="synonym">Donax arundinaceus</name>
    <dbReference type="NCBI Taxonomy" id="35708"/>
    <lineage>
        <taxon>Eukaryota</taxon>
        <taxon>Viridiplantae</taxon>
        <taxon>Streptophyta</taxon>
        <taxon>Embryophyta</taxon>
        <taxon>Tracheophyta</taxon>
        <taxon>Spermatophyta</taxon>
        <taxon>Magnoliopsida</taxon>
        <taxon>Liliopsida</taxon>
        <taxon>Poales</taxon>
        <taxon>Poaceae</taxon>
        <taxon>PACMAD clade</taxon>
        <taxon>Arundinoideae</taxon>
        <taxon>Arundineae</taxon>
        <taxon>Arundo</taxon>
    </lineage>
</organism>
<proteinExistence type="predicted"/>
<reference evidence="1" key="1">
    <citation type="submission" date="2014-09" db="EMBL/GenBank/DDBJ databases">
        <authorList>
            <person name="Magalhaes I.L.F."/>
            <person name="Oliveira U."/>
            <person name="Santos F.R."/>
            <person name="Vidigal T.H.D.A."/>
            <person name="Brescovit A.D."/>
            <person name="Santos A.J."/>
        </authorList>
    </citation>
    <scope>NUCLEOTIDE SEQUENCE</scope>
    <source>
        <tissue evidence="1">Shoot tissue taken approximately 20 cm above the soil surface</tissue>
    </source>
</reference>
<dbReference type="EMBL" id="GBRH01191213">
    <property type="protein sequence ID" value="JAE06683.1"/>
    <property type="molecule type" value="Transcribed_RNA"/>
</dbReference>
<accession>A0A0A9FEK8</accession>
<protein>
    <submittedName>
        <fullName evidence="1">Uncharacterized protein</fullName>
    </submittedName>
</protein>